<proteinExistence type="predicted"/>
<evidence type="ECO:0000313" key="2">
    <source>
        <dbReference type="EMBL" id="MDN4481871.1"/>
    </source>
</evidence>
<reference evidence="2" key="1">
    <citation type="submission" date="2023-06" db="EMBL/GenBank/DDBJ databases">
        <title>Egi l300058.</title>
        <authorList>
            <person name="Gao L."/>
            <person name="Fang B.-Z."/>
            <person name="Li W.-J."/>
        </authorList>
    </citation>
    <scope>NUCLEOTIDE SEQUENCE</scope>
    <source>
        <strain evidence="2">EGI L300058</strain>
    </source>
</reference>
<keyword evidence="1" id="KW-0472">Membrane</keyword>
<keyword evidence="1" id="KW-0812">Transmembrane</keyword>
<accession>A0ABT8GKA9</accession>
<protein>
    <submittedName>
        <fullName evidence="2">Uncharacterized protein</fullName>
    </submittedName>
</protein>
<name>A0ABT8GKA9_9MICO</name>
<keyword evidence="3" id="KW-1185">Reference proteome</keyword>
<feature type="transmembrane region" description="Helical" evidence="1">
    <location>
        <begin position="26"/>
        <end position="46"/>
    </location>
</feature>
<evidence type="ECO:0000313" key="3">
    <source>
        <dbReference type="Proteomes" id="UP001172708"/>
    </source>
</evidence>
<gene>
    <name evidence="2" type="ORF">QQX02_13150</name>
</gene>
<keyword evidence="1" id="KW-1133">Transmembrane helix</keyword>
<comment type="caution">
    <text evidence="2">The sequence shown here is derived from an EMBL/GenBank/DDBJ whole genome shotgun (WGS) entry which is preliminary data.</text>
</comment>
<feature type="transmembrane region" description="Helical" evidence="1">
    <location>
        <begin position="52"/>
        <end position="70"/>
    </location>
</feature>
<dbReference type="EMBL" id="JAUHQA010000018">
    <property type="protein sequence ID" value="MDN4481871.1"/>
    <property type="molecule type" value="Genomic_DNA"/>
</dbReference>
<organism evidence="2 3">
    <name type="scientific">Demequina muriae</name>
    <dbReference type="NCBI Taxonomy" id="3051664"/>
    <lineage>
        <taxon>Bacteria</taxon>
        <taxon>Bacillati</taxon>
        <taxon>Actinomycetota</taxon>
        <taxon>Actinomycetes</taxon>
        <taxon>Micrococcales</taxon>
        <taxon>Demequinaceae</taxon>
        <taxon>Demequina</taxon>
    </lineage>
</organism>
<dbReference type="Proteomes" id="UP001172708">
    <property type="component" value="Unassembled WGS sequence"/>
</dbReference>
<evidence type="ECO:0000256" key="1">
    <source>
        <dbReference type="SAM" id="Phobius"/>
    </source>
</evidence>
<sequence length="110" mass="12493">MEAFIEIEAARLEDWRREIASMRLKALRQSVAITAGISTMALYVVFSHFPSELVLMLAALAFLVVAHGFAQSRTLRFLERDIRSHLLATWAERPTFGQLPTAAAHHWRDS</sequence>